<reference evidence="2 3" key="1">
    <citation type="submission" date="2016-06" db="EMBL/GenBank/DDBJ databases">
        <authorList>
            <person name="Kjaerup R.B."/>
            <person name="Dalgaard T.S."/>
            <person name="Juul-Madsen H.R."/>
        </authorList>
    </citation>
    <scope>NUCLEOTIDE SEQUENCE [LARGE SCALE GENOMIC DNA]</scope>
    <source>
        <strain evidence="2 3">DSM 45577</strain>
    </source>
</reference>
<gene>
    <name evidence="2" type="ORF">GA0070617_2195</name>
</gene>
<dbReference type="GO" id="GO:0003989">
    <property type="term" value="F:acetyl-CoA carboxylase activity"/>
    <property type="evidence" value="ECO:0007669"/>
    <property type="project" value="InterPro"/>
</dbReference>
<organism evidence="2 3">
    <name type="scientific">Micromonospora yangpuensis</name>
    <dbReference type="NCBI Taxonomy" id="683228"/>
    <lineage>
        <taxon>Bacteria</taxon>
        <taxon>Bacillati</taxon>
        <taxon>Actinomycetota</taxon>
        <taxon>Actinomycetes</taxon>
        <taxon>Micromonosporales</taxon>
        <taxon>Micromonosporaceae</taxon>
        <taxon>Micromonospora</taxon>
    </lineage>
</organism>
<accession>A0A1C6UFN4</accession>
<dbReference type="InterPro" id="IPR032716">
    <property type="entry name" value="ACC_epsilon"/>
</dbReference>
<dbReference type="STRING" id="683228.GA0070617_2195"/>
<proteinExistence type="predicted"/>
<evidence type="ECO:0000313" key="3">
    <source>
        <dbReference type="Proteomes" id="UP000198937"/>
    </source>
</evidence>
<dbReference type="Pfam" id="PF13822">
    <property type="entry name" value="ACC_epsilon"/>
    <property type="match status" value="1"/>
</dbReference>
<feature type="region of interest" description="Disordered" evidence="1">
    <location>
        <begin position="59"/>
        <end position="93"/>
    </location>
</feature>
<dbReference type="AlphaFoldDB" id="A0A1C6UFN4"/>
<dbReference type="RefSeq" id="WP_091436068.1">
    <property type="nucleotide sequence ID" value="NZ_BMMJ01000004.1"/>
</dbReference>
<dbReference type="EMBL" id="FMIA01000002">
    <property type="protein sequence ID" value="SCL52846.1"/>
    <property type="molecule type" value="Genomic_DNA"/>
</dbReference>
<dbReference type="Proteomes" id="UP000198937">
    <property type="component" value="Unassembled WGS sequence"/>
</dbReference>
<feature type="compositionally biased region" description="Basic and acidic residues" evidence="1">
    <location>
        <begin position="59"/>
        <end position="70"/>
    </location>
</feature>
<name>A0A1C6UFN4_9ACTN</name>
<protein>
    <submittedName>
        <fullName evidence="2">Acyl-CoA carboxylase epsilon subunit</fullName>
    </submittedName>
</protein>
<keyword evidence="3" id="KW-1185">Reference proteome</keyword>
<sequence length="93" mass="9597">MTAPTTVAAVAARTTVAAPTGPRAACTRLRVLRGEPTDDEVTALTAVLLVRAAARDRAEVEGRVAGEDRAGAGGRRAGWGRPAAGYRSPASWR</sequence>
<evidence type="ECO:0000256" key="1">
    <source>
        <dbReference type="SAM" id="MobiDB-lite"/>
    </source>
</evidence>
<evidence type="ECO:0000313" key="2">
    <source>
        <dbReference type="EMBL" id="SCL52846.1"/>
    </source>
</evidence>
<dbReference type="GO" id="GO:0004658">
    <property type="term" value="F:propionyl-CoA carboxylase activity"/>
    <property type="evidence" value="ECO:0007669"/>
    <property type="project" value="InterPro"/>
</dbReference>